<accession>A0A3N5BGS1</accession>
<dbReference type="GO" id="GO:0019843">
    <property type="term" value="F:rRNA binding"/>
    <property type="evidence" value="ECO:0007669"/>
    <property type="project" value="UniProtKB-UniRule"/>
</dbReference>
<comment type="subunit">
    <text evidence="5">Associates with stalled 50S ribosomal subunits. Binds to RqcH, 23S rRNA and the P-site tRNA. Does not require RqcH for association with 50S subunits.</text>
</comment>
<evidence type="ECO:0000256" key="4">
    <source>
        <dbReference type="ARBA" id="ARBA00022917"/>
    </source>
</evidence>
<dbReference type="EMBL" id="RKRK01000007">
    <property type="protein sequence ID" value="RPF54470.1"/>
    <property type="molecule type" value="Genomic_DNA"/>
</dbReference>
<evidence type="ECO:0000256" key="3">
    <source>
        <dbReference type="ARBA" id="ARBA00022884"/>
    </source>
</evidence>
<evidence type="ECO:0000313" key="8">
    <source>
        <dbReference type="Proteomes" id="UP000277108"/>
    </source>
</evidence>
<evidence type="ECO:0000259" key="6">
    <source>
        <dbReference type="SMART" id="SM00363"/>
    </source>
</evidence>
<keyword evidence="3 5" id="KW-0694">RNA-binding</keyword>
<dbReference type="OrthoDB" id="9805210at2"/>
<dbReference type="InterPro" id="IPR025490">
    <property type="entry name" value="RqcP"/>
</dbReference>
<keyword evidence="7" id="KW-0346">Stress response</keyword>
<comment type="similarity">
    <text evidence="5">Belongs to the RqcP family.</text>
</comment>
<dbReference type="InterPro" id="IPR002942">
    <property type="entry name" value="S4_RNA-bd"/>
</dbReference>
<protein>
    <recommendedName>
        <fullName evidence="5">RQC P-site tRNA stabilizing factor</fullName>
        <shortName evidence="5">RqcP</shortName>
    </recommendedName>
    <alternativeName>
        <fullName evidence="5">Ribosome-associated protein quality control protein P</fullName>
    </alternativeName>
</protein>
<dbReference type="SMART" id="SM00363">
    <property type="entry name" value="S4"/>
    <property type="match status" value="1"/>
</dbReference>
<evidence type="ECO:0000313" key="7">
    <source>
        <dbReference type="EMBL" id="RPF54470.1"/>
    </source>
</evidence>
<dbReference type="InterPro" id="IPR036986">
    <property type="entry name" value="S4_RNA-bd_sf"/>
</dbReference>
<dbReference type="Proteomes" id="UP000277108">
    <property type="component" value="Unassembled WGS sequence"/>
</dbReference>
<evidence type="ECO:0000256" key="5">
    <source>
        <dbReference type="HAMAP-Rule" id="MF_00871"/>
    </source>
</evidence>
<keyword evidence="2 5" id="KW-0699">rRNA-binding</keyword>
<keyword evidence="8" id="KW-1185">Reference proteome</keyword>
<organism evidence="7 8">
    <name type="scientific">Abyssicoccus albus</name>
    <dbReference type="NCBI Taxonomy" id="1817405"/>
    <lineage>
        <taxon>Bacteria</taxon>
        <taxon>Bacillati</taxon>
        <taxon>Bacillota</taxon>
        <taxon>Bacilli</taxon>
        <taxon>Bacillales</taxon>
        <taxon>Abyssicoccaceae</taxon>
    </lineage>
</organism>
<keyword evidence="1 5" id="KW-0820">tRNA-binding</keyword>
<dbReference type="HAMAP" id="MF_00871">
    <property type="entry name" value="RqcP"/>
    <property type="match status" value="1"/>
</dbReference>
<comment type="function">
    <text evidence="5">Key component of the ribosome quality control system (RQC), a ribosome-associated complex that mediates the extraction of incompletely synthesized nascent chains from stalled ribosomes and their subsequent degradation. RqcH recruits Ala-charged tRNA, and with RqcP directs the elongation of stalled nascent chains on 50S ribosomal subunits, leading to non-templated C-terminal alanine extensions (Ala tail). The Ala tail promotes nascent chain degradation. RqcP is associated with the translocation-like movement of the peptidyl-tRNA from the A-site into the P-site.</text>
</comment>
<dbReference type="CDD" id="cd00165">
    <property type="entry name" value="S4"/>
    <property type="match status" value="1"/>
</dbReference>
<feature type="domain" description="RNA-binding S4" evidence="6">
    <location>
        <begin position="1"/>
        <end position="61"/>
    </location>
</feature>
<dbReference type="GO" id="GO:0000049">
    <property type="term" value="F:tRNA binding"/>
    <property type="evidence" value="ECO:0007669"/>
    <property type="project" value="UniProtKB-UniRule"/>
</dbReference>
<dbReference type="PROSITE" id="PS50889">
    <property type="entry name" value="S4"/>
    <property type="match status" value="1"/>
</dbReference>
<dbReference type="SUPFAM" id="SSF55174">
    <property type="entry name" value="Alpha-L RNA-binding motif"/>
    <property type="match status" value="1"/>
</dbReference>
<reference evidence="7 8" key="1">
    <citation type="submission" date="2018-11" db="EMBL/GenBank/DDBJ databases">
        <title>Genomic Encyclopedia of Type Strains, Phase IV (KMG-IV): sequencing the most valuable type-strain genomes for metagenomic binning, comparative biology and taxonomic classification.</title>
        <authorList>
            <person name="Goeker M."/>
        </authorList>
    </citation>
    <scope>NUCLEOTIDE SEQUENCE [LARGE SCALE GENOMIC DNA]</scope>
    <source>
        <strain evidence="7 8">DSM 29158</strain>
    </source>
</reference>
<dbReference type="Gene3D" id="3.10.290.10">
    <property type="entry name" value="RNA-binding S4 domain"/>
    <property type="match status" value="1"/>
</dbReference>
<proteinExistence type="inferred from homology"/>
<dbReference type="AlphaFoldDB" id="A0A3N5BGS1"/>
<keyword evidence="4 5" id="KW-0648">Protein biosynthesis</keyword>
<gene>
    <name evidence="5" type="primary">rqcP</name>
    <name evidence="7" type="ORF">EDD62_1772</name>
</gene>
<comment type="caution">
    <text evidence="7">The sequence shown here is derived from an EMBL/GenBank/DDBJ whole genome shotgun (WGS) entry which is preliminary data.</text>
</comment>
<dbReference type="PIRSF" id="PIRSF038881">
    <property type="entry name" value="RNAbp_HP1423"/>
    <property type="match status" value="1"/>
</dbReference>
<name>A0A3N5BGS1_9BACL</name>
<evidence type="ECO:0000256" key="2">
    <source>
        <dbReference type="ARBA" id="ARBA00022730"/>
    </source>
</evidence>
<dbReference type="GO" id="GO:0072344">
    <property type="term" value="P:rescue of stalled ribosome"/>
    <property type="evidence" value="ECO:0007669"/>
    <property type="project" value="UniProtKB-UniRule"/>
</dbReference>
<dbReference type="Pfam" id="PF01479">
    <property type="entry name" value="S4"/>
    <property type="match status" value="1"/>
</dbReference>
<evidence type="ECO:0000256" key="1">
    <source>
        <dbReference type="ARBA" id="ARBA00022555"/>
    </source>
</evidence>
<dbReference type="GO" id="GO:0043023">
    <property type="term" value="F:ribosomal large subunit binding"/>
    <property type="evidence" value="ECO:0007669"/>
    <property type="project" value="UniProtKB-UniRule"/>
</dbReference>
<dbReference type="RefSeq" id="WP_123808735.1">
    <property type="nucleotide sequence ID" value="NZ_RKRK01000007.1"/>
</dbReference>
<sequence length="87" mass="9909">MRIDKFLKVSRLIKRRTLAKEMTDKGRVLINDKPSKAGTAVSVGDEITLNYGHRIVIVKVNALLEHAAKDDASKMYEVIEDKKREEI</sequence>